<keyword evidence="7" id="KW-0739">Sodium transport</keyword>
<feature type="transmembrane region" description="Helical" evidence="7">
    <location>
        <begin position="64"/>
        <end position="82"/>
    </location>
</feature>
<reference evidence="8" key="1">
    <citation type="submission" date="2020-01" db="EMBL/GenBank/DDBJ databases">
        <authorList>
            <person name="Meier V. D."/>
            <person name="Meier V D."/>
        </authorList>
    </citation>
    <scope>NUCLEOTIDE SEQUENCE</scope>
    <source>
        <strain evidence="8">HLG_WM_MAG_03</strain>
    </source>
</reference>
<sequence length="431" mass="47160">MQQTNITTFIQKYISQESLGGVILFTATLLALLVANSFLGQAYYDLWHMPLGITLGEHTISMTLTYWIDDGLMALFFLMIGLEIKRELLFGELSTRSKASLPLIAAIGGMVVPALFYFAFNSSGDVSNGFGIPMATDIAFALGILMLLGKRVPLQLKIFLVSLAVVDDLGAVMIIALFYTAEFQAIYLLAAAGVMAILFILNYMGVKRLLPYLLLGIPLWIFIHDSGMHATIAGILLAITIPSRSRIMDTHFVDKVKNSLDLFNKHKGKDLLTHKQHYAIHQVTDSCDNVQSPMVKLEHYLHPLNSYFIMPLFAFSNAGVVLTGGFGEYPTIALGIFMGLLIGKPIGVFGFVWLATKLKIAELPEGMNFGQVLSAGFLAGIGFTMSIFIAHLAFSNEAMIDSAKISVLGTSFIAAIIGILLILKYTKPIRD</sequence>
<organism evidence="8">
    <name type="scientific">uncultured Sulfurovum sp</name>
    <dbReference type="NCBI Taxonomy" id="269237"/>
    <lineage>
        <taxon>Bacteria</taxon>
        <taxon>Pseudomonadati</taxon>
        <taxon>Campylobacterota</taxon>
        <taxon>Epsilonproteobacteria</taxon>
        <taxon>Campylobacterales</taxon>
        <taxon>Sulfurovaceae</taxon>
        <taxon>Sulfurovum</taxon>
        <taxon>environmental samples</taxon>
    </lineage>
</organism>
<dbReference type="EMBL" id="CACVAR010000264">
    <property type="protein sequence ID" value="CAA6816446.1"/>
    <property type="molecule type" value="Genomic_DNA"/>
</dbReference>
<feature type="transmembrane region" description="Helical" evidence="7">
    <location>
        <begin position="103"/>
        <end position="120"/>
    </location>
</feature>
<dbReference type="Pfam" id="PF06965">
    <property type="entry name" value="Na_H_antiport_1"/>
    <property type="match status" value="1"/>
</dbReference>
<keyword evidence="5 7" id="KW-1133">Transmembrane helix</keyword>
<feature type="transmembrane region" description="Helical" evidence="7">
    <location>
        <begin position="332"/>
        <end position="356"/>
    </location>
</feature>
<comment type="similarity">
    <text evidence="7">Belongs to the NhaA Na(+)/H(+) (TC 2.A.33) antiporter family.</text>
</comment>
<dbReference type="InterPro" id="IPR004670">
    <property type="entry name" value="NhaA"/>
</dbReference>
<evidence type="ECO:0000256" key="7">
    <source>
        <dbReference type="HAMAP-Rule" id="MF_01844"/>
    </source>
</evidence>
<keyword evidence="6 7" id="KW-0472">Membrane</keyword>
<feature type="transmembrane region" description="Helical" evidence="7">
    <location>
        <begin position="21"/>
        <end position="44"/>
    </location>
</feature>
<feature type="transmembrane region" description="Helical" evidence="7">
    <location>
        <begin position="368"/>
        <end position="393"/>
    </location>
</feature>
<evidence type="ECO:0000256" key="4">
    <source>
        <dbReference type="ARBA" id="ARBA00022692"/>
    </source>
</evidence>
<dbReference type="GO" id="GO:0006885">
    <property type="term" value="P:regulation of pH"/>
    <property type="evidence" value="ECO:0007669"/>
    <property type="project" value="UniProtKB-UniRule"/>
</dbReference>
<evidence type="ECO:0000256" key="6">
    <source>
        <dbReference type="ARBA" id="ARBA00023136"/>
    </source>
</evidence>
<dbReference type="GO" id="GO:0015385">
    <property type="term" value="F:sodium:proton antiporter activity"/>
    <property type="evidence" value="ECO:0007669"/>
    <property type="project" value="UniProtKB-UniRule"/>
</dbReference>
<dbReference type="Gene3D" id="1.20.1530.10">
    <property type="entry name" value="Na+/H+ antiporter like domain"/>
    <property type="match status" value="1"/>
</dbReference>
<dbReference type="NCBIfam" id="TIGR00773">
    <property type="entry name" value="NhaA"/>
    <property type="match status" value="1"/>
</dbReference>
<accession>A0A6S6TNA1</accession>
<feature type="transmembrane region" description="Helical" evidence="7">
    <location>
        <begin position="185"/>
        <end position="204"/>
    </location>
</feature>
<keyword evidence="7" id="KW-0813">Transport</keyword>
<evidence type="ECO:0000256" key="5">
    <source>
        <dbReference type="ARBA" id="ARBA00022989"/>
    </source>
</evidence>
<proteinExistence type="inferred from homology"/>
<dbReference type="InterPro" id="IPR023171">
    <property type="entry name" value="Na/H_antiporter_dom_sf"/>
</dbReference>
<feature type="transmembrane region" description="Helical" evidence="7">
    <location>
        <begin position="405"/>
        <end position="423"/>
    </location>
</feature>
<evidence type="ECO:0000256" key="3">
    <source>
        <dbReference type="ARBA" id="ARBA00022519"/>
    </source>
</evidence>
<keyword evidence="4 7" id="KW-0812">Transmembrane</keyword>
<evidence type="ECO:0000256" key="1">
    <source>
        <dbReference type="ARBA" id="ARBA00004429"/>
    </source>
</evidence>
<dbReference type="GO" id="GO:0005886">
    <property type="term" value="C:plasma membrane"/>
    <property type="evidence" value="ECO:0007669"/>
    <property type="project" value="UniProtKB-SubCell"/>
</dbReference>
<dbReference type="HAMAP" id="MF_01844">
    <property type="entry name" value="NhaA"/>
    <property type="match status" value="1"/>
</dbReference>
<name>A0A6S6TNA1_9BACT</name>
<keyword evidence="2 7" id="KW-1003">Cell membrane</keyword>
<keyword evidence="7" id="KW-0050">Antiport</keyword>
<evidence type="ECO:0000313" key="8">
    <source>
        <dbReference type="EMBL" id="CAA6816446.1"/>
    </source>
</evidence>
<feature type="transmembrane region" description="Helical" evidence="7">
    <location>
        <begin position="160"/>
        <end position="179"/>
    </location>
</feature>
<dbReference type="AlphaFoldDB" id="A0A6S6TNA1"/>
<protein>
    <recommendedName>
        <fullName evidence="7">Na(+)/H(+) antiporter NhaA</fullName>
    </recommendedName>
    <alternativeName>
        <fullName evidence="7">Sodium/proton antiporter NhaA</fullName>
    </alternativeName>
</protein>
<keyword evidence="7" id="KW-0915">Sodium</keyword>
<feature type="transmembrane region" description="Helical" evidence="7">
    <location>
        <begin position="304"/>
        <end position="326"/>
    </location>
</feature>
<gene>
    <name evidence="7" type="primary">nhaA</name>
    <name evidence="8" type="ORF">HELGO_WM47483</name>
</gene>
<dbReference type="PANTHER" id="PTHR30341:SF0">
    <property type="entry name" value="NA(+)_H(+) ANTIPORTER NHAA"/>
    <property type="match status" value="1"/>
</dbReference>
<comment type="function">
    <text evidence="7">Na(+)/H(+) antiporter that extrudes sodium in exchange for external protons.</text>
</comment>
<comment type="catalytic activity">
    <reaction evidence="7">
        <text>Na(+)(in) + 2 H(+)(out) = Na(+)(out) + 2 H(+)(in)</text>
        <dbReference type="Rhea" id="RHEA:29251"/>
        <dbReference type="ChEBI" id="CHEBI:15378"/>
        <dbReference type="ChEBI" id="CHEBI:29101"/>
    </reaction>
</comment>
<evidence type="ECO:0000256" key="2">
    <source>
        <dbReference type="ARBA" id="ARBA00022475"/>
    </source>
</evidence>
<keyword evidence="7" id="KW-0406">Ion transport</keyword>
<keyword evidence="3" id="KW-0997">Cell inner membrane</keyword>
<dbReference type="PANTHER" id="PTHR30341">
    <property type="entry name" value="SODIUM ION/PROTON ANTIPORTER NHAA-RELATED"/>
    <property type="match status" value="1"/>
</dbReference>
<feature type="transmembrane region" description="Helical" evidence="7">
    <location>
        <begin position="126"/>
        <end position="148"/>
    </location>
</feature>
<comment type="subcellular location">
    <subcellularLocation>
        <location evidence="1">Cell inner membrane</location>
        <topology evidence="1">Multi-pass membrane protein</topology>
    </subcellularLocation>
    <subcellularLocation>
        <location evidence="7">Cell membrane</location>
        <topology evidence="7">Multi-pass membrane protein</topology>
    </subcellularLocation>
</comment>